<dbReference type="InterPro" id="IPR036890">
    <property type="entry name" value="HATPase_C_sf"/>
</dbReference>
<keyword evidence="11" id="KW-0175">Coiled coil</keyword>
<dbReference type="SUPFAM" id="SSF47384">
    <property type="entry name" value="Homodimeric domain of signal transducing histidine kinase"/>
    <property type="match status" value="1"/>
</dbReference>
<evidence type="ECO:0000256" key="2">
    <source>
        <dbReference type="ARBA" id="ARBA00004651"/>
    </source>
</evidence>
<feature type="transmembrane region" description="Helical" evidence="12">
    <location>
        <begin position="36"/>
        <end position="58"/>
    </location>
</feature>
<dbReference type="EMBL" id="UGGP01000001">
    <property type="protein sequence ID" value="STO09193.1"/>
    <property type="molecule type" value="Genomic_DNA"/>
</dbReference>
<evidence type="ECO:0000256" key="8">
    <source>
        <dbReference type="ARBA" id="ARBA00022840"/>
    </source>
</evidence>
<dbReference type="SMART" id="SM00387">
    <property type="entry name" value="HATPase_c"/>
    <property type="match status" value="1"/>
</dbReference>
<organism evidence="14 15">
    <name type="scientific">Exiguobacterium aurantiacum</name>
    <dbReference type="NCBI Taxonomy" id="33987"/>
    <lineage>
        <taxon>Bacteria</taxon>
        <taxon>Bacillati</taxon>
        <taxon>Bacillota</taxon>
        <taxon>Bacilli</taxon>
        <taxon>Bacillales</taxon>
        <taxon>Bacillales Family XII. Incertae Sedis</taxon>
        <taxon>Exiguobacterium</taxon>
    </lineage>
</organism>
<keyword evidence="10 12" id="KW-0472">Membrane</keyword>
<evidence type="ECO:0000256" key="9">
    <source>
        <dbReference type="ARBA" id="ARBA00023012"/>
    </source>
</evidence>
<dbReference type="SMART" id="SM00388">
    <property type="entry name" value="HisKA"/>
    <property type="match status" value="1"/>
</dbReference>
<dbReference type="GO" id="GO:0016036">
    <property type="term" value="P:cellular response to phosphate starvation"/>
    <property type="evidence" value="ECO:0007669"/>
    <property type="project" value="TreeGrafter"/>
</dbReference>
<keyword evidence="4" id="KW-0597">Phosphoprotein</keyword>
<evidence type="ECO:0000256" key="1">
    <source>
        <dbReference type="ARBA" id="ARBA00000085"/>
    </source>
</evidence>
<dbReference type="GO" id="GO:0004721">
    <property type="term" value="F:phosphoprotein phosphatase activity"/>
    <property type="evidence" value="ECO:0007669"/>
    <property type="project" value="TreeGrafter"/>
</dbReference>
<evidence type="ECO:0000256" key="6">
    <source>
        <dbReference type="ARBA" id="ARBA00022741"/>
    </source>
</evidence>
<evidence type="ECO:0000256" key="11">
    <source>
        <dbReference type="SAM" id="Coils"/>
    </source>
</evidence>
<dbReference type="GO" id="GO:0000155">
    <property type="term" value="F:phosphorelay sensor kinase activity"/>
    <property type="evidence" value="ECO:0007669"/>
    <property type="project" value="InterPro"/>
</dbReference>
<dbReference type="GO" id="GO:0005524">
    <property type="term" value="F:ATP binding"/>
    <property type="evidence" value="ECO:0007669"/>
    <property type="project" value="UniProtKB-KW"/>
</dbReference>
<dbReference type="CDD" id="cd00082">
    <property type="entry name" value="HisKA"/>
    <property type="match status" value="1"/>
</dbReference>
<dbReference type="InterPro" id="IPR003661">
    <property type="entry name" value="HisK_dim/P_dom"/>
</dbReference>
<dbReference type="AlphaFoldDB" id="A0A377FY11"/>
<protein>
    <recommendedName>
        <fullName evidence="3">histidine kinase</fullName>
        <ecNumber evidence="3">2.7.13.3</ecNumber>
    </recommendedName>
</protein>
<evidence type="ECO:0000313" key="15">
    <source>
        <dbReference type="Proteomes" id="UP000254060"/>
    </source>
</evidence>
<feature type="transmembrane region" description="Helical" evidence="12">
    <location>
        <begin position="73"/>
        <end position="94"/>
    </location>
</feature>
<dbReference type="SUPFAM" id="SSF55781">
    <property type="entry name" value="GAF domain-like"/>
    <property type="match status" value="1"/>
</dbReference>
<keyword evidence="9" id="KW-0902">Two-component regulatory system</keyword>
<keyword evidence="7 14" id="KW-0418">Kinase</keyword>
<dbReference type="FunFam" id="3.30.565.10:FF:000006">
    <property type="entry name" value="Sensor histidine kinase WalK"/>
    <property type="match status" value="1"/>
</dbReference>
<comment type="catalytic activity">
    <reaction evidence="1">
        <text>ATP + protein L-histidine = ADP + protein N-phospho-L-histidine.</text>
        <dbReference type="EC" id="2.7.13.3"/>
    </reaction>
</comment>
<feature type="coiled-coil region" evidence="11">
    <location>
        <begin position="94"/>
        <end position="121"/>
    </location>
</feature>
<dbReference type="PANTHER" id="PTHR45453">
    <property type="entry name" value="PHOSPHATE REGULON SENSOR PROTEIN PHOR"/>
    <property type="match status" value="1"/>
</dbReference>
<dbReference type="PANTHER" id="PTHR45453:SF1">
    <property type="entry name" value="PHOSPHATE REGULON SENSOR PROTEIN PHOR"/>
    <property type="match status" value="1"/>
</dbReference>
<dbReference type="PRINTS" id="PR00344">
    <property type="entry name" value="BCTRLSENSOR"/>
</dbReference>
<dbReference type="InterPro" id="IPR050351">
    <property type="entry name" value="BphY/WalK/GraS-like"/>
</dbReference>
<dbReference type="Pfam" id="PF00512">
    <property type="entry name" value="HisKA"/>
    <property type="match status" value="1"/>
</dbReference>
<proteinExistence type="predicted"/>
<dbReference type="STRING" id="1397694.GCA_000702585_00034"/>
<dbReference type="InterPro" id="IPR029016">
    <property type="entry name" value="GAF-like_dom_sf"/>
</dbReference>
<dbReference type="EC" id="2.7.13.3" evidence="3"/>
<evidence type="ECO:0000256" key="4">
    <source>
        <dbReference type="ARBA" id="ARBA00022553"/>
    </source>
</evidence>
<keyword evidence="12" id="KW-0812">Transmembrane</keyword>
<dbReference type="Pfam" id="PF02518">
    <property type="entry name" value="HATPase_c"/>
    <property type="match status" value="1"/>
</dbReference>
<dbReference type="Gene3D" id="1.10.287.130">
    <property type="match status" value="1"/>
</dbReference>
<dbReference type="Proteomes" id="UP000254060">
    <property type="component" value="Unassembled WGS sequence"/>
</dbReference>
<dbReference type="InterPro" id="IPR005467">
    <property type="entry name" value="His_kinase_dom"/>
</dbReference>
<evidence type="ECO:0000256" key="5">
    <source>
        <dbReference type="ARBA" id="ARBA00022679"/>
    </source>
</evidence>
<evidence type="ECO:0000256" key="7">
    <source>
        <dbReference type="ARBA" id="ARBA00022777"/>
    </source>
</evidence>
<feature type="domain" description="Histidine kinase" evidence="13">
    <location>
        <begin position="414"/>
        <end position="630"/>
    </location>
</feature>
<dbReference type="FunFam" id="1.10.287.130:FF:000001">
    <property type="entry name" value="Two-component sensor histidine kinase"/>
    <property type="match status" value="1"/>
</dbReference>
<dbReference type="Gene3D" id="3.30.450.40">
    <property type="match status" value="1"/>
</dbReference>
<gene>
    <name evidence="14" type="primary">yycG_3</name>
    <name evidence="14" type="ORF">NCTC13163_02609</name>
</gene>
<name>A0A377FY11_9BACL</name>
<evidence type="ECO:0000256" key="12">
    <source>
        <dbReference type="SAM" id="Phobius"/>
    </source>
</evidence>
<comment type="subcellular location">
    <subcellularLocation>
        <location evidence="2">Cell membrane</location>
        <topology evidence="2">Multi-pass membrane protein</topology>
    </subcellularLocation>
</comment>
<accession>A0A377FY11</accession>
<dbReference type="SUPFAM" id="SSF55874">
    <property type="entry name" value="ATPase domain of HSP90 chaperone/DNA topoisomerase II/histidine kinase"/>
    <property type="match status" value="1"/>
</dbReference>
<keyword evidence="5 14" id="KW-0808">Transferase</keyword>
<evidence type="ECO:0000259" key="13">
    <source>
        <dbReference type="PROSITE" id="PS50109"/>
    </source>
</evidence>
<dbReference type="InterPro" id="IPR003594">
    <property type="entry name" value="HATPase_dom"/>
</dbReference>
<dbReference type="CDD" id="cd00075">
    <property type="entry name" value="HATPase"/>
    <property type="match status" value="1"/>
</dbReference>
<dbReference type="InterPro" id="IPR036097">
    <property type="entry name" value="HisK_dim/P_sf"/>
</dbReference>
<keyword evidence="6" id="KW-0547">Nucleotide-binding</keyword>
<reference evidence="14 15" key="1">
    <citation type="submission" date="2018-06" db="EMBL/GenBank/DDBJ databases">
        <authorList>
            <consortium name="Pathogen Informatics"/>
            <person name="Doyle S."/>
        </authorList>
    </citation>
    <scope>NUCLEOTIDE SEQUENCE [LARGE SCALE GENOMIC DNA]</scope>
    <source>
        <strain evidence="14 15">NCTC13163</strain>
    </source>
</reference>
<dbReference type="Gene3D" id="3.30.450.20">
    <property type="entry name" value="PAS domain"/>
    <property type="match status" value="1"/>
</dbReference>
<keyword evidence="12" id="KW-1133">Transmembrane helix</keyword>
<evidence type="ECO:0000256" key="10">
    <source>
        <dbReference type="ARBA" id="ARBA00023136"/>
    </source>
</evidence>
<keyword evidence="8" id="KW-0067">ATP-binding</keyword>
<dbReference type="Gene3D" id="3.30.565.10">
    <property type="entry name" value="Histidine kinase-like ATPase, C-terminal domain"/>
    <property type="match status" value="1"/>
</dbReference>
<evidence type="ECO:0000313" key="14">
    <source>
        <dbReference type="EMBL" id="STO09193.1"/>
    </source>
</evidence>
<dbReference type="GO" id="GO:0005886">
    <property type="term" value="C:plasma membrane"/>
    <property type="evidence" value="ECO:0007669"/>
    <property type="project" value="UniProtKB-SubCell"/>
</dbReference>
<evidence type="ECO:0000256" key="3">
    <source>
        <dbReference type="ARBA" id="ARBA00012438"/>
    </source>
</evidence>
<dbReference type="InterPro" id="IPR004358">
    <property type="entry name" value="Sig_transdc_His_kin-like_C"/>
</dbReference>
<dbReference type="PROSITE" id="PS50109">
    <property type="entry name" value="HIS_KIN"/>
    <property type="match status" value="1"/>
</dbReference>
<sequence length="635" mass="72705">MISSIKMNSLEMVFGIRKEVERIMGKWVEQLNSRQILGILYGVCAMSLVLTAIGAWFVRDGLVSSSELSTLRWIWMIGLVMFISAILLIGRPLIKRMAAQNENMRAKHDELEHVLEASKQNETKLQYRNELIEVLASKESLFDYSSVIEKIALLTEAEFGALLLIKDGEISSVVPKEMTEEQQESLKTKSLLLKRVMISKLPAASSKKVAENLHEFPYYIYETVIPIMDPSDDQMIGCLYLARYDEQFDASEKSELNAFASQLAISLLRMQLYRQMQQDRKETAQLINSVREAILYLNYEEESIVGNRAFIRMFNDLPFNYCGYEKLADVEIDVEQLAERVDQREQFIRYVEHVFDRKPPEDGLFISLDQGDCFIQVYAESIYRDGKLHGTMLVLRDVTAETEIDRMKSELVSTVSHELRTPLSSIYGFTELMLERDLKESRRELYLKTIHDEAKRLSFLVSDFLDLQKMEAGKQTFEWEQVDLYELARDSITFYQETTDHHHIHLDADSTQDFTIEADLEGMRQLLGNLLSNAVKYSPDGGNVLVSLERLEDQVVMKVRDNGIGIPSSALPNLFGKFYRVDNSDRRKIGGTGLGLAICKEIAKAHEGHLHVESVYGEGSTFICELPTSKEVVHQ</sequence>